<sequence>MNDAPIGIFDSGVGGLTVARAILDQLPGERLLYIGDTANSPYGPKPLEQVRSMALNVMDELVDSGVKMLVIACNTATAAALDEARERYTKGMGIPVIEVISPAARTAAALTRSGRVGVIATAGTVNSGAYARALQGIPGLNLTQQACPRFVQLAEAGITTGPQVLDVAKEYLEPLQAAAVDTLVLGCTHYPLLAGPISYVMGRNVALVSSSEETAKDVYRELAARDLLHSDTQAVVGSGDDDGAAGTGVAGGVAGSAAFGADGAAQGVAGAAAAGGSGLAGGAGGTNAVKQVSRQGGAQGASSGTATSSAAASGKGASSATPSGEAASGHEFRATGDPVAFQVLAKRFLGPVVGQVRQAHATGGAGVKNLDREIRE</sequence>
<dbReference type="FunFam" id="3.40.50.1860:FF:000002">
    <property type="entry name" value="Glutamate racemase"/>
    <property type="match status" value="1"/>
</dbReference>
<comment type="catalytic activity">
    <reaction evidence="1 8">
        <text>L-glutamate = D-glutamate</text>
        <dbReference type="Rhea" id="RHEA:12813"/>
        <dbReference type="ChEBI" id="CHEBI:29985"/>
        <dbReference type="ChEBI" id="CHEBI:29986"/>
        <dbReference type="EC" id="5.1.1.3"/>
    </reaction>
</comment>
<evidence type="ECO:0000256" key="4">
    <source>
        <dbReference type="ARBA" id="ARBA00022984"/>
    </source>
</evidence>
<dbReference type="SUPFAM" id="SSF53681">
    <property type="entry name" value="Aspartate/glutamate racemase"/>
    <property type="match status" value="2"/>
</dbReference>
<dbReference type="GO" id="GO:0071555">
    <property type="term" value="P:cell wall organization"/>
    <property type="evidence" value="ECO:0007669"/>
    <property type="project" value="UniProtKB-KW"/>
</dbReference>
<gene>
    <name evidence="8" type="primary">murI</name>
    <name evidence="10" type="ORF">HMPREF0045_00123</name>
</gene>
<feature type="region of interest" description="Disordered" evidence="9">
    <location>
        <begin position="293"/>
        <end position="331"/>
    </location>
</feature>
<dbReference type="GO" id="GO:0008360">
    <property type="term" value="P:regulation of cell shape"/>
    <property type="evidence" value="ECO:0007669"/>
    <property type="project" value="UniProtKB-KW"/>
</dbReference>
<dbReference type="AlphaFoldDB" id="G9PDP0"/>
<evidence type="ECO:0000256" key="6">
    <source>
        <dbReference type="ARBA" id="ARBA00023316"/>
    </source>
</evidence>
<comment type="similarity">
    <text evidence="8">Belongs to the aspartate/glutamate racemases family.</text>
</comment>
<dbReference type="EMBL" id="ACRN01000001">
    <property type="protein sequence ID" value="EHM89458.1"/>
    <property type="molecule type" value="Genomic_DNA"/>
</dbReference>
<evidence type="ECO:0000256" key="9">
    <source>
        <dbReference type="SAM" id="MobiDB-lite"/>
    </source>
</evidence>
<dbReference type="PROSITE" id="PS00923">
    <property type="entry name" value="ASP_GLU_RACEMASE_1"/>
    <property type="match status" value="1"/>
</dbReference>
<dbReference type="eggNOG" id="COG0796">
    <property type="taxonomic scope" value="Bacteria"/>
</dbReference>
<feature type="binding site" evidence="8">
    <location>
        <begin position="74"/>
        <end position="75"/>
    </location>
    <ligand>
        <name>substrate</name>
    </ligand>
</feature>
<protein>
    <recommendedName>
        <fullName evidence="7 8">Glutamate racemase</fullName>
        <ecNumber evidence="2 8">5.1.1.3</ecNumber>
    </recommendedName>
</protein>
<dbReference type="HOGENOM" id="CLU_052344_0_1_11"/>
<name>G9PDP0_9ACTO</name>
<evidence type="ECO:0000256" key="3">
    <source>
        <dbReference type="ARBA" id="ARBA00022960"/>
    </source>
</evidence>
<dbReference type="GO" id="GO:0009252">
    <property type="term" value="P:peptidoglycan biosynthetic process"/>
    <property type="evidence" value="ECO:0007669"/>
    <property type="project" value="UniProtKB-UniRule"/>
</dbReference>
<dbReference type="InterPro" id="IPR033134">
    <property type="entry name" value="Asp/Glu_racemase_AS_2"/>
</dbReference>
<dbReference type="Pfam" id="PF01177">
    <property type="entry name" value="Asp_Glu_race"/>
    <property type="match status" value="1"/>
</dbReference>
<dbReference type="HAMAP" id="MF_00258">
    <property type="entry name" value="Glu_racemase"/>
    <property type="match status" value="1"/>
</dbReference>
<dbReference type="PATRIC" id="fig|435830.3.peg.113"/>
<dbReference type="Proteomes" id="UP000003822">
    <property type="component" value="Unassembled WGS sequence"/>
</dbReference>
<dbReference type="Gene3D" id="3.40.50.1860">
    <property type="match status" value="2"/>
</dbReference>
<feature type="compositionally biased region" description="Low complexity" evidence="9">
    <location>
        <begin position="300"/>
        <end position="324"/>
    </location>
</feature>
<keyword evidence="5 8" id="KW-0413">Isomerase</keyword>
<dbReference type="EC" id="5.1.1.3" evidence="2 8"/>
<keyword evidence="11" id="KW-1185">Reference proteome</keyword>
<dbReference type="PANTHER" id="PTHR21198:SF2">
    <property type="entry name" value="GLUTAMATE RACEMASE"/>
    <property type="match status" value="1"/>
</dbReference>
<comment type="caution">
    <text evidence="10">The sequence shown here is derived from an EMBL/GenBank/DDBJ whole genome shotgun (WGS) entry which is preliminary data.</text>
</comment>
<evidence type="ECO:0000256" key="7">
    <source>
        <dbReference type="ARBA" id="ARBA00070053"/>
    </source>
</evidence>
<dbReference type="PANTHER" id="PTHR21198">
    <property type="entry name" value="GLUTAMATE RACEMASE"/>
    <property type="match status" value="1"/>
</dbReference>
<keyword evidence="6 8" id="KW-0961">Cell wall biogenesis/degradation</keyword>
<accession>G9PDP0</accession>
<feature type="binding site" evidence="8">
    <location>
        <begin position="10"/>
        <end position="11"/>
    </location>
    <ligand>
        <name>substrate</name>
    </ligand>
</feature>
<feature type="active site" description="Proton donor/acceptor" evidence="8">
    <location>
        <position position="73"/>
    </location>
</feature>
<feature type="binding site" evidence="8">
    <location>
        <begin position="188"/>
        <end position="189"/>
    </location>
    <ligand>
        <name>substrate</name>
    </ligand>
</feature>
<feature type="binding site" evidence="8">
    <location>
        <begin position="42"/>
        <end position="43"/>
    </location>
    <ligand>
        <name>substrate</name>
    </ligand>
</feature>
<dbReference type="STRING" id="435830.HMPREF0045_00123"/>
<dbReference type="InterPro" id="IPR004391">
    <property type="entry name" value="Glu_race"/>
</dbReference>
<dbReference type="InterPro" id="IPR001920">
    <property type="entry name" value="Asp/Glu_race"/>
</dbReference>
<reference evidence="10 11" key="1">
    <citation type="submission" date="2011-10" db="EMBL/GenBank/DDBJ databases">
        <title>The Genome Sequence of Actinomyces graevenitzii C83.</title>
        <authorList>
            <consortium name="The Broad Institute Genome Sequencing Platform"/>
            <consortium name="The Broad Institute Genome Sequencing Center for Infectious Disease"/>
            <person name="Earl A."/>
            <person name="Ward D."/>
            <person name="Feldgarden M."/>
            <person name="Gevers D."/>
            <person name="Sibley C.D."/>
            <person name="Field T.R."/>
            <person name="Grinwis M."/>
            <person name="Eshaghurshan C.S."/>
            <person name="Surette M.G."/>
            <person name="Young S.K."/>
            <person name="Zeng Q."/>
            <person name="Gargeya S."/>
            <person name="Fitzgerald M."/>
            <person name="Haas B."/>
            <person name="Abouelleil A."/>
            <person name="Alvarado L."/>
            <person name="Arachchi H.M."/>
            <person name="Berlin A."/>
            <person name="Brown A."/>
            <person name="Chapman S.B."/>
            <person name="Chen Z."/>
            <person name="Dunbar C."/>
            <person name="Freedman E."/>
            <person name="Gearin G."/>
            <person name="Goldberg J."/>
            <person name="Griggs A."/>
            <person name="Gujja S."/>
            <person name="Heiman D."/>
            <person name="Howarth C."/>
            <person name="Larson L."/>
            <person name="Lui A."/>
            <person name="MacDonald P.J.P."/>
            <person name="Montmayeur A."/>
            <person name="Murphy C."/>
            <person name="Neiman D."/>
            <person name="Pearson M."/>
            <person name="Priest M."/>
            <person name="Roberts A."/>
            <person name="Saif S."/>
            <person name="Shea T."/>
            <person name="Shenoy N."/>
            <person name="Sisk P."/>
            <person name="Stolte C."/>
            <person name="Sykes S."/>
            <person name="Wortman J."/>
            <person name="Nusbaum C."/>
            <person name="Birren B."/>
        </authorList>
    </citation>
    <scope>NUCLEOTIDE SEQUENCE [LARGE SCALE GENOMIC DNA]</scope>
    <source>
        <strain evidence="10 11">C83</strain>
    </source>
</reference>
<evidence type="ECO:0000313" key="11">
    <source>
        <dbReference type="Proteomes" id="UP000003822"/>
    </source>
</evidence>
<evidence type="ECO:0000256" key="8">
    <source>
        <dbReference type="HAMAP-Rule" id="MF_00258"/>
    </source>
</evidence>
<organism evidence="10 11">
    <name type="scientific">Actinomyces graevenitzii C83</name>
    <dbReference type="NCBI Taxonomy" id="435830"/>
    <lineage>
        <taxon>Bacteria</taxon>
        <taxon>Bacillati</taxon>
        <taxon>Actinomycetota</taxon>
        <taxon>Actinomycetes</taxon>
        <taxon>Actinomycetales</taxon>
        <taxon>Actinomycetaceae</taxon>
        <taxon>Actinomyces</taxon>
    </lineage>
</organism>
<comment type="function">
    <text evidence="8">Provides the (R)-glutamate required for cell wall biosynthesis.</text>
</comment>
<keyword evidence="4 8" id="KW-0573">Peptidoglycan synthesis</keyword>
<dbReference type="UniPathway" id="UPA00219"/>
<dbReference type="NCBIfam" id="TIGR00067">
    <property type="entry name" value="glut_race"/>
    <property type="match status" value="1"/>
</dbReference>
<evidence type="ECO:0000256" key="5">
    <source>
        <dbReference type="ARBA" id="ARBA00023235"/>
    </source>
</evidence>
<evidence type="ECO:0000256" key="1">
    <source>
        <dbReference type="ARBA" id="ARBA00001602"/>
    </source>
</evidence>
<evidence type="ECO:0000256" key="2">
    <source>
        <dbReference type="ARBA" id="ARBA00013090"/>
    </source>
</evidence>
<keyword evidence="3 8" id="KW-0133">Cell shape</keyword>
<feature type="active site" description="Proton donor/acceptor" evidence="8">
    <location>
        <position position="187"/>
    </location>
</feature>
<evidence type="ECO:0000313" key="10">
    <source>
        <dbReference type="EMBL" id="EHM89458.1"/>
    </source>
</evidence>
<dbReference type="InterPro" id="IPR015942">
    <property type="entry name" value="Asp/Glu/hydantoin_racemase"/>
</dbReference>
<dbReference type="InterPro" id="IPR018187">
    <property type="entry name" value="Asp/Glu_racemase_AS_1"/>
</dbReference>
<proteinExistence type="inferred from homology"/>
<dbReference type="GO" id="GO:0008881">
    <property type="term" value="F:glutamate racemase activity"/>
    <property type="evidence" value="ECO:0007669"/>
    <property type="project" value="UniProtKB-UniRule"/>
</dbReference>
<dbReference type="PROSITE" id="PS00924">
    <property type="entry name" value="ASP_GLU_RACEMASE_2"/>
    <property type="match status" value="1"/>
</dbReference>
<comment type="pathway">
    <text evidence="8">Cell wall biogenesis; peptidoglycan biosynthesis.</text>
</comment>